<dbReference type="GO" id="GO:0000981">
    <property type="term" value="F:DNA-binding transcription factor activity, RNA polymerase II-specific"/>
    <property type="evidence" value="ECO:0007669"/>
    <property type="project" value="InterPro"/>
</dbReference>
<gene>
    <name evidence="11" type="ORF">L207DRAFT_500780</name>
</gene>
<name>A0A2J6QZN0_HYAVF</name>
<evidence type="ECO:0000256" key="5">
    <source>
        <dbReference type="ARBA" id="ARBA00023125"/>
    </source>
</evidence>
<evidence type="ECO:0000256" key="8">
    <source>
        <dbReference type="SAM" id="Coils"/>
    </source>
</evidence>
<keyword evidence="6" id="KW-0804">Transcription</keyword>
<dbReference type="SUPFAM" id="SSF57701">
    <property type="entry name" value="Zn2/Cys6 DNA-binding domain"/>
    <property type="match status" value="1"/>
</dbReference>
<dbReference type="GO" id="GO:0000976">
    <property type="term" value="F:transcription cis-regulatory region binding"/>
    <property type="evidence" value="ECO:0007669"/>
    <property type="project" value="TreeGrafter"/>
</dbReference>
<dbReference type="PANTHER" id="PTHR31845">
    <property type="entry name" value="FINGER DOMAIN PROTEIN, PUTATIVE-RELATED"/>
    <property type="match status" value="1"/>
</dbReference>
<reference evidence="11 12" key="1">
    <citation type="submission" date="2016-04" db="EMBL/GenBank/DDBJ databases">
        <title>A degradative enzymes factory behind the ericoid mycorrhizal symbiosis.</title>
        <authorList>
            <consortium name="DOE Joint Genome Institute"/>
            <person name="Martino E."/>
            <person name="Morin E."/>
            <person name="Grelet G."/>
            <person name="Kuo A."/>
            <person name="Kohler A."/>
            <person name="Daghino S."/>
            <person name="Barry K."/>
            <person name="Choi C."/>
            <person name="Cichocki N."/>
            <person name="Clum A."/>
            <person name="Copeland A."/>
            <person name="Hainaut M."/>
            <person name="Haridas S."/>
            <person name="Labutti K."/>
            <person name="Lindquist E."/>
            <person name="Lipzen A."/>
            <person name="Khouja H.-R."/>
            <person name="Murat C."/>
            <person name="Ohm R."/>
            <person name="Olson A."/>
            <person name="Spatafora J."/>
            <person name="Veneault-Fourrey C."/>
            <person name="Henrissat B."/>
            <person name="Grigoriev I."/>
            <person name="Martin F."/>
            <person name="Perotto S."/>
        </authorList>
    </citation>
    <scope>NUCLEOTIDE SEQUENCE [LARGE SCALE GENOMIC DNA]</scope>
    <source>
        <strain evidence="11 12">F</strain>
    </source>
</reference>
<feature type="compositionally biased region" description="Basic residues" evidence="9">
    <location>
        <begin position="25"/>
        <end position="34"/>
    </location>
</feature>
<organism evidence="11 12">
    <name type="scientific">Hyaloscypha variabilis (strain UAMH 11265 / GT02V1 / F)</name>
    <name type="common">Meliniomyces variabilis</name>
    <dbReference type="NCBI Taxonomy" id="1149755"/>
    <lineage>
        <taxon>Eukaryota</taxon>
        <taxon>Fungi</taxon>
        <taxon>Dikarya</taxon>
        <taxon>Ascomycota</taxon>
        <taxon>Pezizomycotina</taxon>
        <taxon>Leotiomycetes</taxon>
        <taxon>Helotiales</taxon>
        <taxon>Hyaloscyphaceae</taxon>
        <taxon>Hyaloscypha</taxon>
        <taxon>Hyaloscypha variabilis</taxon>
    </lineage>
</organism>
<evidence type="ECO:0000256" key="6">
    <source>
        <dbReference type="ARBA" id="ARBA00023163"/>
    </source>
</evidence>
<dbReference type="Gene3D" id="4.10.240.10">
    <property type="entry name" value="Zn(2)-C6 fungal-type DNA-binding domain"/>
    <property type="match status" value="1"/>
</dbReference>
<evidence type="ECO:0000256" key="7">
    <source>
        <dbReference type="ARBA" id="ARBA00023242"/>
    </source>
</evidence>
<feature type="coiled-coil region" evidence="8">
    <location>
        <begin position="90"/>
        <end position="117"/>
    </location>
</feature>
<keyword evidence="12" id="KW-1185">Reference proteome</keyword>
<dbReference type="STRING" id="1149755.A0A2J6QZN0"/>
<dbReference type="GO" id="GO:0001216">
    <property type="term" value="F:DNA-binding transcription activator activity"/>
    <property type="evidence" value="ECO:0007669"/>
    <property type="project" value="UniProtKB-ARBA"/>
</dbReference>
<dbReference type="InterPro" id="IPR051089">
    <property type="entry name" value="prtT"/>
</dbReference>
<evidence type="ECO:0000313" key="12">
    <source>
        <dbReference type="Proteomes" id="UP000235786"/>
    </source>
</evidence>
<evidence type="ECO:0000256" key="9">
    <source>
        <dbReference type="SAM" id="MobiDB-lite"/>
    </source>
</evidence>
<dbReference type="SMART" id="SM00066">
    <property type="entry name" value="GAL4"/>
    <property type="match status" value="1"/>
</dbReference>
<keyword evidence="3" id="KW-0862">Zinc</keyword>
<feature type="region of interest" description="Disordered" evidence="9">
    <location>
        <begin position="1"/>
        <end position="42"/>
    </location>
</feature>
<dbReference type="GO" id="GO:0005634">
    <property type="term" value="C:nucleus"/>
    <property type="evidence" value="ECO:0007669"/>
    <property type="project" value="UniProtKB-SubCell"/>
</dbReference>
<keyword evidence="4" id="KW-0805">Transcription regulation</keyword>
<accession>A0A2J6QZN0</accession>
<feature type="domain" description="Zn(2)-C6 fungal-type" evidence="10">
    <location>
        <begin position="51"/>
        <end position="84"/>
    </location>
</feature>
<dbReference type="OrthoDB" id="2341546at2759"/>
<sequence length="640" mass="72071">MPPITRHNIEPESDEHASSPARLAGQKRPRRRSRTPTSDDQVPQYIPKVRSCVTCRQQKIKCDVVKEPFEPCSHCKRLKKECQIDPEFKRIAKRDQLEHLNQQIRDLRRQLELAKHSQATLPDTPQDDFVPIISSSPRDQNLDGVFIPGRDVANLFDMFFKHYHQYCPILNPELGSDFYFDTSPLLGWTVVLVAARRYAQNEHVLSALAQPYRKLLWSTISDMPQKYHTVKALALLCTWPVLAIAEISSKQTPEKPGPGFSRLGLSELDPSFMLSGIMMQIAMQTGLHISSQVHELTQLSRSSGKAEIEDRQLTWAVCNMVAQGIAITYGKPWGLMYDYAGAWTPESGNADIEHRLMIMKFCDKMISTHYRNSVDPGEGTVGDDISSTWNQLSGDLDELESFARNFSPFNKLSLLATKLHFHAFAFFIPSTSPLHTTSISSAFHSAISLIQGVLDPELDSSSTLHHCTNYLLRTLISASCILLKILNSSISVTLDTVLGRTMFNACILALRSISVKKNDFPDRVAEAHTRMWRAAGGGFDPEQQTPALVDPLNLVIRSRMCVSHVYDYVWSWRRQMNVQQTSDRPSSESSSAAIELDGAANTQVTGDFADQPVLMSQMEDFDLFNTLDWNFDDNLASSWS</sequence>
<dbReference type="PROSITE" id="PS00463">
    <property type="entry name" value="ZN2_CY6_FUNGAL_1"/>
    <property type="match status" value="1"/>
</dbReference>
<dbReference type="CDD" id="cd00067">
    <property type="entry name" value="GAL4"/>
    <property type="match status" value="1"/>
</dbReference>
<dbReference type="Pfam" id="PF00172">
    <property type="entry name" value="Zn_clus"/>
    <property type="match status" value="1"/>
</dbReference>
<evidence type="ECO:0000313" key="11">
    <source>
        <dbReference type="EMBL" id="PMD31725.1"/>
    </source>
</evidence>
<evidence type="ECO:0000256" key="4">
    <source>
        <dbReference type="ARBA" id="ARBA00023015"/>
    </source>
</evidence>
<feature type="compositionally biased region" description="Basic and acidic residues" evidence="9">
    <location>
        <begin position="7"/>
        <end position="17"/>
    </location>
</feature>
<dbReference type="PANTHER" id="PTHR31845:SF21">
    <property type="entry name" value="REGULATORY PROTEIN LEU3"/>
    <property type="match status" value="1"/>
</dbReference>
<dbReference type="GO" id="GO:0008270">
    <property type="term" value="F:zinc ion binding"/>
    <property type="evidence" value="ECO:0007669"/>
    <property type="project" value="InterPro"/>
</dbReference>
<proteinExistence type="predicted"/>
<comment type="subcellular location">
    <subcellularLocation>
        <location evidence="1">Nucleus</location>
    </subcellularLocation>
</comment>
<evidence type="ECO:0000256" key="2">
    <source>
        <dbReference type="ARBA" id="ARBA00022723"/>
    </source>
</evidence>
<dbReference type="InterPro" id="IPR036864">
    <property type="entry name" value="Zn2-C6_fun-type_DNA-bd_sf"/>
</dbReference>
<keyword evidence="7" id="KW-0539">Nucleus</keyword>
<evidence type="ECO:0000256" key="3">
    <source>
        <dbReference type="ARBA" id="ARBA00022833"/>
    </source>
</evidence>
<dbReference type="InterPro" id="IPR001138">
    <property type="entry name" value="Zn2Cys6_DnaBD"/>
</dbReference>
<dbReference type="EMBL" id="KZ613961">
    <property type="protein sequence ID" value="PMD31725.1"/>
    <property type="molecule type" value="Genomic_DNA"/>
</dbReference>
<protein>
    <recommendedName>
        <fullName evidence="10">Zn(2)-C6 fungal-type domain-containing protein</fullName>
    </recommendedName>
</protein>
<dbReference type="CDD" id="cd12148">
    <property type="entry name" value="fungal_TF_MHR"/>
    <property type="match status" value="1"/>
</dbReference>
<dbReference type="AlphaFoldDB" id="A0A2J6QZN0"/>
<evidence type="ECO:0000259" key="10">
    <source>
        <dbReference type="PROSITE" id="PS50048"/>
    </source>
</evidence>
<dbReference type="FunFam" id="4.10.240.10:FF:000003">
    <property type="entry name" value="C6 transcription factor (Leu3)"/>
    <property type="match status" value="1"/>
</dbReference>
<evidence type="ECO:0000256" key="1">
    <source>
        <dbReference type="ARBA" id="ARBA00004123"/>
    </source>
</evidence>
<keyword evidence="5" id="KW-0238">DNA-binding</keyword>
<keyword evidence="8" id="KW-0175">Coiled coil</keyword>
<dbReference type="Proteomes" id="UP000235786">
    <property type="component" value="Unassembled WGS sequence"/>
</dbReference>
<dbReference type="PROSITE" id="PS50048">
    <property type="entry name" value="ZN2_CY6_FUNGAL_2"/>
    <property type="match status" value="1"/>
</dbReference>
<keyword evidence="2" id="KW-0479">Metal-binding</keyword>